<name>A0A816VHB4_9BILA</name>
<evidence type="ECO:0000313" key="1">
    <source>
        <dbReference type="EMBL" id="CAF2123799.1"/>
    </source>
</evidence>
<accession>A0A816VHB4</accession>
<comment type="caution">
    <text evidence="1">The sequence shown here is derived from an EMBL/GenBank/DDBJ whole genome shotgun (WGS) entry which is preliminary data.</text>
</comment>
<feature type="non-terminal residue" evidence="1">
    <location>
        <position position="81"/>
    </location>
</feature>
<gene>
    <name evidence="1" type="ORF">XDN619_LOCUS23297</name>
</gene>
<dbReference type="EMBL" id="CAJNRG010010576">
    <property type="protein sequence ID" value="CAF2123799.1"/>
    <property type="molecule type" value="Genomic_DNA"/>
</dbReference>
<dbReference type="AlphaFoldDB" id="A0A816VHB4"/>
<dbReference type="Proteomes" id="UP000663887">
    <property type="component" value="Unassembled WGS sequence"/>
</dbReference>
<protein>
    <submittedName>
        <fullName evidence="1">Uncharacterized protein</fullName>
    </submittedName>
</protein>
<sequence length="81" mass="8894">MISGFLDIVFTGNLKLTKMVLKQILQTNGWGVTVFHDLALTALSGKDVENSEIKKINVKKKSLIGQVTPLHLCCLNPSIEV</sequence>
<proteinExistence type="predicted"/>
<evidence type="ECO:0000313" key="2">
    <source>
        <dbReference type="Proteomes" id="UP000663887"/>
    </source>
</evidence>
<reference evidence="1" key="1">
    <citation type="submission" date="2021-02" db="EMBL/GenBank/DDBJ databases">
        <authorList>
            <person name="Nowell W R."/>
        </authorList>
    </citation>
    <scope>NUCLEOTIDE SEQUENCE</scope>
</reference>
<organism evidence="1 2">
    <name type="scientific">Rotaria magnacalcarata</name>
    <dbReference type="NCBI Taxonomy" id="392030"/>
    <lineage>
        <taxon>Eukaryota</taxon>
        <taxon>Metazoa</taxon>
        <taxon>Spiralia</taxon>
        <taxon>Gnathifera</taxon>
        <taxon>Rotifera</taxon>
        <taxon>Eurotatoria</taxon>
        <taxon>Bdelloidea</taxon>
        <taxon>Philodinida</taxon>
        <taxon>Philodinidae</taxon>
        <taxon>Rotaria</taxon>
    </lineage>
</organism>